<evidence type="ECO:0000313" key="2">
    <source>
        <dbReference type="Proteomes" id="UP001499990"/>
    </source>
</evidence>
<comment type="caution">
    <text evidence="1">The sequence shown here is derived from an EMBL/GenBank/DDBJ whole genome shotgun (WGS) entry which is preliminary data.</text>
</comment>
<keyword evidence="2" id="KW-1185">Reference proteome</keyword>
<accession>A0ABP6SAK9</accession>
<name>A0ABP6SAK9_9ACTN</name>
<sequence length="155" mass="15570">MALPLAFATPASAQPGSSIVRIGSSVAFGAAPGYANGVTVTKDGTNLRVTDTAGIRAGFGCQQVTATTATCGSWATVTQFTASLGDLADSYMQDQTLAFRVILDAGSGPDTVNTGAGGDIINVRDGFVDAVNCDGGSDLVSSDPIDNVALDCFQP</sequence>
<dbReference type="Proteomes" id="UP001499990">
    <property type="component" value="Unassembled WGS sequence"/>
</dbReference>
<evidence type="ECO:0000313" key="1">
    <source>
        <dbReference type="EMBL" id="GAA3371734.1"/>
    </source>
</evidence>
<gene>
    <name evidence="1" type="ORF">GCM10020367_23590</name>
</gene>
<dbReference type="EMBL" id="BAAAYL010000001">
    <property type="protein sequence ID" value="GAA3371734.1"/>
    <property type="molecule type" value="Genomic_DNA"/>
</dbReference>
<protein>
    <submittedName>
        <fullName evidence="1">Uncharacterized protein</fullName>
    </submittedName>
</protein>
<reference evidence="2" key="1">
    <citation type="journal article" date="2019" name="Int. J. Syst. Evol. Microbiol.">
        <title>The Global Catalogue of Microorganisms (GCM) 10K type strain sequencing project: providing services to taxonomists for standard genome sequencing and annotation.</title>
        <authorList>
            <consortium name="The Broad Institute Genomics Platform"/>
            <consortium name="The Broad Institute Genome Sequencing Center for Infectious Disease"/>
            <person name="Wu L."/>
            <person name="Ma J."/>
        </authorList>
    </citation>
    <scope>NUCLEOTIDE SEQUENCE [LARGE SCALE GENOMIC DNA]</scope>
    <source>
        <strain evidence="2">JCM 9651</strain>
    </source>
</reference>
<proteinExistence type="predicted"/>
<organism evidence="1 2">
    <name type="scientific">Streptomyces sannanensis</name>
    <dbReference type="NCBI Taxonomy" id="285536"/>
    <lineage>
        <taxon>Bacteria</taxon>
        <taxon>Bacillati</taxon>
        <taxon>Actinomycetota</taxon>
        <taxon>Actinomycetes</taxon>
        <taxon>Kitasatosporales</taxon>
        <taxon>Streptomycetaceae</taxon>
        <taxon>Streptomyces</taxon>
    </lineage>
</organism>